<dbReference type="EMBL" id="CAJVQB010004838">
    <property type="protein sequence ID" value="CAG8646980.1"/>
    <property type="molecule type" value="Genomic_DNA"/>
</dbReference>
<feature type="region of interest" description="Disordered" evidence="2">
    <location>
        <begin position="378"/>
        <end position="416"/>
    </location>
</feature>
<dbReference type="Proteomes" id="UP000789901">
    <property type="component" value="Unassembled WGS sequence"/>
</dbReference>
<name>A0ABN7URI0_GIGMA</name>
<dbReference type="PANTHER" id="PTHR32046">
    <property type="entry name" value="G DOMAIN-CONTAINING PROTEIN"/>
    <property type="match status" value="1"/>
</dbReference>
<feature type="coiled-coil region" evidence="1">
    <location>
        <begin position="146"/>
        <end position="180"/>
    </location>
</feature>
<feature type="compositionally biased region" description="Basic and acidic residues" evidence="2">
    <location>
        <begin position="390"/>
        <end position="412"/>
    </location>
</feature>
<evidence type="ECO:0000256" key="2">
    <source>
        <dbReference type="SAM" id="MobiDB-lite"/>
    </source>
</evidence>
<protein>
    <submittedName>
        <fullName evidence="3">1637_t:CDS:1</fullName>
    </submittedName>
</protein>
<sequence length="688" mass="80178">MAASTAPQEINILLLGETAHLHKNAKDNIVFCFTNTRETFFCPGDTLPVLKKQLDEIKRKSDIEIKIYKDTIYCFDNDSFRFLATVKKRIIFTDNEKKSFISSWKKSTNKSMRLLQHIIKCKPHQIKETILLNNAKQIVTILYKPFAEVTRNIQKNIAKNKRLKEEIQRSDITTEELKQKFGKCKFCSCPVKSHKVIFYENKSIIKNKILEDQVKKQNYIEILQKKIDKLQEQQKTINDIIIQFTQFLSPSTITTFNDLYVKNLDYIINFEKSKFITSKNYNNKIFKCLEKAKINYDEMVKTIKNKPLSFENIFRLEQQLYSLPDISKYLQDIKTKEKNAFKYQEKHKVFRNQNYKLSQILNAIKSALKNKRGLGKFEEKDKKKRMIKNMYERQKKKEDKKEGKEKEKKNDFFKTNNSFNINNTDNSCFKSYKADDSFNNKIDNSTHKATNSSAHKTDNSSKINKTDYSSKIDDSSKTDETVKTDDSSNNNSDNPFSKNSKTNDSFKIDKTDNSFKIVEADDSFTLDKIVDSSTINDSSRANKIDNLFETIDIDNFSKAIKSDNSFKTDKNNSITYETYNPSKIDNSSKVDIIDDSPKTNNSSKTNDSSKADRTDKVDNLPKQIKLKTLPRLMFSTNSRTNYSFKTDSFSETCNSSKIDNSFKTINTSESVSRTDYSYKLMKLQNWIF</sequence>
<organism evidence="3 4">
    <name type="scientific">Gigaspora margarita</name>
    <dbReference type="NCBI Taxonomy" id="4874"/>
    <lineage>
        <taxon>Eukaryota</taxon>
        <taxon>Fungi</taxon>
        <taxon>Fungi incertae sedis</taxon>
        <taxon>Mucoromycota</taxon>
        <taxon>Glomeromycotina</taxon>
        <taxon>Glomeromycetes</taxon>
        <taxon>Diversisporales</taxon>
        <taxon>Gigasporaceae</taxon>
        <taxon>Gigaspora</taxon>
    </lineage>
</organism>
<feature type="compositionally biased region" description="Low complexity" evidence="2">
    <location>
        <begin position="487"/>
        <end position="500"/>
    </location>
</feature>
<feature type="coiled-coil region" evidence="1">
    <location>
        <begin position="213"/>
        <end position="240"/>
    </location>
</feature>
<feature type="compositionally biased region" description="Basic and acidic residues" evidence="2">
    <location>
        <begin position="586"/>
        <end position="597"/>
    </location>
</feature>
<reference evidence="3 4" key="1">
    <citation type="submission" date="2021-06" db="EMBL/GenBank/DDBJ databases">
        <authorList>
            <person name="Kallberg Y."/>
            <person name="Tangrot J."/>
            <person name="Rosling A."/>
        </authorList>
    </citation>
    <scope>NUCLEOTIDE SEQUENCE [LARGE SCALE GENOMIC DNA]</scope>
    <source>
        <strain evidence="3 4">120-4 pot B 10/14</strain>
    </source>
</reference>
<gene>
    <name evidence="3" type="ORF">GMARGA_LOCUS9148</name>
</gene>
<proteinExistence type="predicted"/>
<feature type="region of interest" description="Disordered" evidence="2">
    <location>
        <begin position="443"/>
        <end position="504"/>
    </location>
</feature>
<feature type="compositionally biased region" description="Basic and acidic residues" evidence="2">
    <location>
        <begin position="607"/>
        <end position="619"/>
    </location>
</feature>
<comment type="caution">
    <text evidence="3">The sequence shown here is derived from an EMBL/GenBank/DDBJ whole genome shotgun (WGS) entry which is preliminary data.</text>
</comment>
<feature type="compositionally biased region" description="Basic and acidic residues" evidence="2">
    <location>
        <begin position="455"/>
        <end position="486"/>
    </location>
</feature>
<accession>A0ABN7URI0</accession>
<keyword evidence="1" id="KW-0175">Coiled coil</keyword>
<dbReference type="PANTHER" id="PTHR32046:SF11">
    <property type="entry name" value="IMMUNE-ASSOCIATED NUCLEOTIDE-BINDING PROTEIN 10-LIKE"/>
    <property type="match status" value="1"/>
</dbReference>
<keyword evidence="4" id="KW-1185">Reference proteome</keyword>
<feature type="region of interest" description="Disordered" evidence="2">
    <location>
        <begin position="586"/>
        <end position="619"/>
    </location>
</feature>
<evidence type="ECO:0000313" key="4">
    <source>
        <dbReference type="Proteomes" id="UP000789901"/>
    </source>
</evidence>
<evidence type="ECO:0000256" key="1">
    <source>
        <dbReference type="SAM" id="Coils"/>
    </source>
</evidence>
<evidence type="ECO:0000313" key="3">
    <source>
        <dbReference type="EMBL" id="CAG8646980.1"/>
    </source>
</evidence>
<feature type="compositionally biased region" description="Polar residues" evidence="2">
    <location>
        <begin position="443"/>
        <end position="454"/>
    </location>
</feature>